<sequence>MAVQVALLFILALVELCASGNPRTKHGYTYKATKNVVQFASETISGQVNQKLQALGLPNQSGREGDVIYNLTNIKIKKVSPPRSSISLVPEEKGIYFGLKDFDMSVDADWQGKYKKGWLQISSKGKVNASLSGISLVETASLDVDESGKPQAYSGGCSFSIGKVDLDFQGNNSIVTNLFRGPIEEKVREIMQRRICEEVVDVVNKNTERTLAGIALISGAASVFLGA</sequence>
<organism evidence="3 4">
    <name type="scientific">Elysia chlorotica</name>
    <name type="common">Eastern emerald elysia</name>
    <name type="synonym">Sea slug</name>
    <dbReference type="NCBI Taxonomy" id="188477"/>
    <lineage>
        <taxon>Eukaryota</taxon>
        <taxon>Metazoa</taxon>
        <taxon>Spiralia</taxon>
        <taxon>Lophotrochozoa</taxon>
        <taxon>Mollusca</taxon>
        <taxon>Gastropoda</taxon>
        <taxon>Heterobranchia</taxon>
        <taxon>Euthyneura</taxon>
        <taxon>Panpulmonata</taxon>
        <taxon>Sacoglossa</taxon>
        <taxon>Placobranchoidea</taxon>
        <taxon>Plakobranchidae</taxon>
        <taxon>Elysia</taxon>
    </lineage>
</organism>
<protein>
    <recommendedName>
        <fullName evidence="2">Lipid-binding serum glycoprotein N-terminal domain-containing protein</fullName>
    </recommendedName>
</protein>
<evidence type="ECO:0000259" key="2">
    <source>
        <dbReference type="SMART" id="SM00328"/>
    </source>
</evidence>
<feature type="chain" id="PRO_5018699743" description="Lipid-binding serum glycoprotein N-terminal domain-containing protein" evidence="1">
    <location>
        <begin position="20"/>
        <end position="227"/>
    </location>
</feature>
<gene>
    <name evidence="3" type="ORF">EGW08_006881</name>
</gene>
<dbReference type="SUPFAM" id="SSF55394">
    <property type="entry name" value="Bactericidal permeability-increasing protein, BPI"/>
    <property type="match status" value="1"/>
</dbReference>
<reference evidence="3 4" key="1">
    <citation type="submission" date="2019-01" db="EMBL/GenBank/DDBJ databases">
        <title>A draft genome assembly of the solar-powered sea slug Elysia chlorotica.</title>
        <authorList>
            <person name="Cai H."/>
            <person name="Li Q."/>
            <person name="Fang X."/>
            <person name="Li J."/>
            <person name="Curtis N.E."/>
            <person name="Altenburger A."/>
            <person name="Shibata T."/>
            <person name="Feng M."/>
            <person name="Maeda T."/>
            <person name="Schwartz J.A."/>
            <person name="Shigenobu S."/>
            <person name="Lundholm N."/>
            <person name="Nishiyama T."/>
            <person name="Yang H."/>
            <person name="Hasebe M."/>
            <person name="Li S."/>
            <person name="Pierce S.K."/>
            <person name="Wang J."/>
        </authorList>
    </citation>
    <scope>NUCLEOTIDE SEQUENCE [LARGE SCALE GENOMIC DNA]</scope>
    <source>
        <strain evidence="3">EC2010</strain>
        <tissue evidence="3">Whole organism of an adult</tissue>
    </source>
</reference>
<evidence type="ECO:0000256" key="1">
    <source>
        <dbReference type="SAM" id="SignalP"/>
    </source>
</evidence>
<feature type="signal peptide" evidence="1">
    <location>
        <begin position="1"/>
        <end position="19"/>
    </location>
</feature>
<dbReference type="AlphaFoldDB" id="A0A3S0ZTA7"/>
<dbReference type="PANTHER" id="PTHR10504">
    <property type="entry name" value="BACTERICIDAL PERMEABILITY-INCREASING BPI PROTEIN-RELATED"/>
    <property type="match status" value="1"/>
</dbReference>
<dbReference type="InterPro" id="IPR032942">
    <property type="entry name" value="BPI/LBP/Plunc"/>
</dbReference>
<dbReference type="Gene3D" id="3.15.10.10">
    <property type="entry name" value="Bactericidal permeability-increasing protein, domain 1"/>
    <property type="match status" value="1"/>
</dbReference>
<dbReference type="SMART" id="SM00328">
    <property type="entry name" value="BPI1"/>
    <property type="match status" value="1"/>
</dbReference>
<keyword evidence="1" id="KW-0732">Signal</keyword>
<dbReference type="Pfam" id="PF01273">
    <property type="entry name" value="LBP_BPI_CETP"/>
    <property type="match status" value="1"/>
</dbReference>
<comment type="caution">
    <text evidence="3">The sequence shown here is derived from an EMBL/GenBank/DDBJ whole genome shotgun (WGS) entry which is preliminary data.</text>
</comment>
<evidence type="ECO:0000313" key="4">
    <source>
        <dbReference type="Proteomes" id="UP000271974"/>
    </source>
</evidence>
<dbReference type="GO" id="GO:0008289">
    <property type="term" value="F:lipid binding"/>
    <property type="evidence" value="ECO:0007669"/>
    <property type="project" value="InterPro"/>
</dbReference>
<dbReference type="GO" id="GO:0005615">
    <property type="term" value="C:extracellular space"/>
    <property type="evidence" value="ECO:0007669"/>
    <property type="project" value="TreeGrafter"/>
</dbReference>
<feature type="domain" description="Lipid-binding serum glycoprotein N-terminal" evidence="2">
    <location>
        <begin position="27"/>
        <end position="227"/>
    </location>
</feature>
<accession>A0A3S0ZTA7</accession>
<dbReference type="InterPro" id="IPR017942">
    <property type="entry name" value="Lipid-bd_serum_glycop_N"/>
</dbReference>
<keyword evidence="4" id="KW-1185">Reference proteome</keyword>
<dbReference type="EMBL" id="RQTK01000173">
    <property type="protein sequence ID" value="RUS85338.1"/>
    <property type="molecule type" value="Genomic_DNA"/>
</dbReference>
<evidence type="ECO:0000313" key="3">
    <source>
        <dbReference type="EMBL" id="RUS85338.1"/>
    </source>
</evidence>
<dbReference type="STRING" id="188477.A0A3S0ZTA7"/>
<proteinExistence type="predicted"/>
<name>A0A3S0ZTA7_ELYCH</name>
<dbReference type="InterPro" id="IPR017943">
    <property type="entry name" value="Bactericidal_perm-incr_a/b_dom"/>
</dbReference>
<dbReference type="OrthoDB" id="10255543at2759"/>
<dbReference type="Proteomes" id="UP000271974">
    <property type="component" value="Unassembled WGS sequence"/>
</dbReference>
<dbReference type="PANTHER" id="PTHR10504:SF131">
    <property type="entry name" value="BPI2 DOMAIN-CONTAINING PROTEIN"/>
    <property type="match status" value="1"/>
</dbReference>